<evidence type="ECO:0000313" key="1">
    <source>
        <dbReference type="EMBL" id="MBW84823.1"/>
    </source>
</evidence>
<accession>A0A2P2IUF1</accession>
<reference evidence="1" key="1">
    <citation type="submission" date="2018-02" db="EMBL/GenBank/DDBJ databases">
        <title>Rhizophora mucronata_Transcriptome.</title>
        <authorList>
            <person name="Meera S.P."/>
            <person name="Sreeshan A."/>
            <person name="Augustine A."/>
        </authorList>
    </citation>
    <scope>NUCLEOTIDE SEQUENCE</scope>
    <source>
        <tissue evidence="1">Leaf</tissue>
    </source>
</reference>
<dbReference type="EMBL" id="GGEC01004340">
    <property type="protein sequence ID" value="MBW84823.1"/>
    <property type="molecule type" value="Transcribed_RNA"/>
</dbReference>
<dbReference type="AlphaFoldDB" id="A0A2P2IUF1"/>
<proteinExistence type="predicted"/>
<sequence length="33" mass="3975">MEVSILNQFKMNKENARRKNEINLSPFTVRLPR</sequence>
<organism evidence="1">
    <name type="scientific">Rhizophora mucronata</name>
    <name type="common">Asiatic mangrove</name>
    <dbReference type="NCBI Taxonomy" id="61149"/>
    <lineage>
        <taxon>Eukaryota</taxon>
        <taxon>Viridiplantae</taxon>
        <taxon>Streptophyta</taxon>
        <taxon>Embryophyta</taxon>
        <taxon>Tracheophyta</taxon>
        <taxon>Spermatophyta</taxon>
        <taxon>Magnoliopsida</taxon>
        <taxon>eudicotyledons</taxon>
        <taxon>Gunneridae</taxon>
        <taxon>Pentapetalae</taxon>
        <taxon>rosids</taxon>
        <taxon>fabids</taxon>
        <taxon>Malpighiales</taxon>
        <taxon>Rhizophoraceae</taxon>
        <taxon>Rhizophora</taxon>
    </lineage>
</organism>
<protein>
    <submittedName>
        <fullName evidence="1">Uncharacterized protein</fullName>
    </submittedName>
</protein>
<name>A0A2P2IUF1_RHIMU</name>